<feature type="region of interest" description="Disordered" evidence="1">
    <location>
        <begin position="168"/>
        <end position="192"/>
    </location>
</feature>
<sequence length="192" mass="21509">MAEDWRRVHAPQVSGFHLLQHTITFDMRGTACEEELDARIRDDAIGEDSDADVERLKLDRCLTHETVPEHHRRRSILNVLQNLRRPASADGNNHVALECLDDDKNGVDLQPVTVSLEPAISAGRGRHAGAPTIVDRAERQLKRRASSITDRFKGYEPFRHHVQKPLAACEASNSSGDHGQRKATVSPVEHHD</sequence>
<keyword evidence="3" id="KW-1185">Reference proteome</keyword>
<reference evidence="2 3" key="1">
    <citation type="submission" date="2017-03" db="EMBL/GenBank/DDBJ databases">
        <title>Genomes of endolithic fungi from Antarctica.</title>
        <authorList>
            <person name="Coleine C."/>
            <person name="Masonjones S."/>
            <person name="Stajich J.E."/>
        </authorList>
    </citation>
    <scope>NUCLEOTIDE SEQUENCE [LARGE SCALE GENOMIC DNA]</scope>
    <source>
        <strain evidence="2 3">CCFEE 5184</strain>
    </source>
</reference>
<dbReference type="AlphaFoldDB" id="A0A4U0WYN9"/>
<proteinExistence type="predicted"/>
<accession>A0A4U0WYN9</accession>
<dbReference type="Proteomes" id="UP000309340">
    <property type="component" value="Unassembled WGS sequence"/>
</dbReference>
<dbReference type="EMBL" id="NAJQ01000553">
    <property type="protein sequence ID" value="TKA67723.1"/>
    <property type="molecule type" value="Genomic_DNA"/>
</dbReference>
<protein>
    <submittedName>
        <fullName evidence="2">Uncharacterized protein</fullName>
    </submittedName>
</protein>
<gene>
    <name evidence="2" type="ORF">B0A55_08985</name>
</gene>
<evidence type="ECO:0000313" key="3">
    <source>
        <dbReference type="Proteomes" id="UP000309340"/>
    </source>
</evidence>
<evidence type="ECO:0000313" key="2">
    <source>
        <dbReference type="EMBL" id="TKA67723.1"/>
    </source>
</evidence>
<evidence type="ECO:0000256" key="1">
    <source>
        <dbReference type="SAM" id="MobiDB-lite"/>
    </source>
</evidence>
<name>A0A4U0WYN9_9PEZI</name>
<comment type="caution">
    <text evidence="2">The sequence shown here is derived from an EMBL/GenBank/DDBJ whole genome shotgun (WGS) entry which is preliminary data.</text>
</comment>
<organism evidence="2 3">
    <name type="scientific">Friedmanniomyces simplex</name>
    <dbReference type="NCBI Taxonomy" id="329884"/>
    <lineage>
        <taxon>Eukaryota</taxon>
        <taxon>Fungi</taxon>
        <taxon>Dikarya</taxon>
        <taxon>Ascomycota</taxon>
        <taxon>Pezizomycotina</taxon>
        <taxon>Dothideomycetes</taxon>
        <taxon>Dothideomycetidae</taxon>
        <taxon>Mycosphaerellales</taxon>
        <taxon>Teratosphaeriaceae</taxon>
        <taxon>Friedmanniomyces</taxon>
    </lineage>
</organism>